<dbReference type="UniPathway" id="UPA00124"/>
<proteinExistence type="inferred from homology"/>
<evidence type="ECO:0000313" key="5">
    <source>
        <dbReference type="Proteomes" id="UP000198619"/>
    </source>
</evidence>
<accession>A0A1I0VWY7</accession>
<keyword evidence="5" id="KW-1185">Reference proteome</keyword>
<gene>
    <name evidence="4" type="ORF">SAMN04488528_100367</name>
</gene>
<dbReference type="OrthoDB" id="9803892at2"/>
<dbReference type="CDD" id="cd05254">
    <property type="entry name" value="dTDP_HR_like_SDR_e"/>
    <property type="match status" value="1"/>
</dbReference>
<dbReference type="Gene3D" id="3.90.25.10">
    <property type="entry name" value="UDP-galactose 4-epimerase, domain 1"/>
    <property type="match status" value="1"/>
</dbReference>
<dbReference type="InterPro" id="IPR005913">
    <property type="entry name" value="dTDP_dehydrorham_reduct"/>
</dbReference>
<organism evidence="4 5">
    <name type="scientific">Clostridium frigidicarnis</name>
    <dbReference type="NCBI Taxonomy" id="84698"/>
    <lineage>
        <taxon>Bacteria</taxon>
        <taxon>Bacillati</taxon>
        <taxon>Bacillota</taxon>
        <taxon>Clostridia</taxon>
        <taxon>Eubacteriales</taxon>
        <taxon>Clostridiaceae</taxon>
        <taxon>Clostridium</taxon>
    </lineage>
</organism>
<dbReference type="GO" id="GO:0019305">
    <property type="term" value="P:dTDP-rhamnose biosynthetic process"/>
    <property type="evidence" value="ECO:0007669"/>
    <property type="project" value="UniProtKB-UniPathway"/>
</dbReference>
<dbReference type="PANTHER" id="PTHR10491">
    <property type="entry name" value="DTDP-4-DEHYDRORHAMNOSE REDUCTASE"/>
    <property type="match status" value="1"/>
</dbReference>
<dbReference type="NCBIfam" id="TIGR01214">
    <property type="entry name" value="rmlD"/>
    <property type="match status" value="1"/>
</dbReference>
<name>A0A1I0VWY7_9CLOT</name>
<dbReference type="GO" id="GO:0005829">
    <property type="term" value="C:cytosol"/>
    <property type="evidence" value="ECO:0007669"/>
    <property type="project" value="TreeGrafter"/>
</dbReference>
<protein>
    <recommendedName>
        <fullName evidence="2">dTDP-4-dehydrorhamnose reductase</fullName>
        <ecNumber evidence="2">1.1.1.133</ecNumber>
    </recommendedName>
</protein>
<evidence type="ECO:0000259" key="3">
    <source>
        <dbReference type="Pfam" id="PF04321"/>
    </source>
</evidence>
<reference evidence="4 5" key="1">
    <citation type="submission" date="2016-10" db="EMBL/GenBank/DDBJ databases">
        <authorList>
            <person name="de Groot N.N."/>
        </authorList>
    </citation>
    <scope>NUCLEOTIDE SEQUENCE [LARGE SCALE GENOMIC DNA]</scope>
    <source>
        <strain evidence="4 5">DSM 12271</strain>
    </source>
</reference>
<comment type="similarity">
    <text evidence="1 2">Belongs to the dTDP-4-dehydrorhamnose reductase family.</text>
</comment>
<feature type="domain" description="RmlD-like substrate binding" evidence="3">
    <location>
        <begin position="1"/>
        <end position="291"/>
    </location>
</feature>
<evidence type="ECO:0000256" key="2">
    <source>
        <dbReference type="RuleBase" id="RU364082"/>
    </source>
</evidence>
<dbReference type="GO" id="GO:0008831">
    <property type="term" value="F:dTDP-4-dehydrorhamnose reductase activity"/>
    <property type="evidence" value="ECO:0007669"/>
    <property type="project" value="UniProtKB-EC"/>
</dbReference>
<dbReference type="InterPro" id="IPR029903">
    <property type="entry name" value="RmlD-like-bd"/>
</dbReference>
<keyword evidence="2" id="KW-0560">Oxidoreductase</keyword>
<sequence length="292" mass="32468">MKILITGSKGQLANQIVNILDRGCSDIGEISKELKNAKIVGFDSDIMDITDLNKVREIFNNERPDAVINCAACTNVDGCESNYELAFKVNALGARNLAMVCEEIGAKLIQVSTDYVFEGNGTIPYKECDITNPVSAYGKTKLLGEQYVREFCTKYFIVRTAWLYGHVGKNFVKTIMNAAKERGQLTVVNDQRGNPTYAEDLAYHILKLIGTEEYGVYHCTGEGECSWYDFAKAIVGFSGIECKVEPITSDKLDRAAKRPAFSSLDNMMLKCTVGNGMRHWEKALKSFIESVK</sequence>
<comment type="pathway">
    <text evidence="2">Carbohydrate biosynthesis; dTDP-L-rhamnose biosynthesis.</text>
</comment>
<dbReference type="FunFam" id="3.40.50.720:FF:000159">
    <property type="entry name" value="dTDP-4-dehydrorhamnose reductase"/>
    <property type="match status" value="1"/>
</dbReference>
<keyword evidence="2" id="KW-0521">NADP</keyword>
<dbReference type="SUPFAM" id="SSF51735">
    <property type="entry name" value="NAD(P)-binding Rossmann-fold domains"/>
    <property type="match status" value="1"/>
</dbReference>
<dbReference type="AlphaFoldDB" id="A0A1I0VWY7"/>
<dbReference type="EC" id="1.1.1.133" evidence="2"/>
<comment type="function">
    <text evidence="2">Catalyzes the reduction of dTDP-6-deoxy-L-lyxo-4-hexulose to yield dTDP-L-rhamnose.</text>
</comment>
<evidence type="ECO:0000313" key="4">
    <source>
        <dbReference type="EMBL" id="SFA80440.1"/>
    </source>
</evidence>
<evidence type="ECO:0000256" key="1">
    <source>
        <dbReference type="ARBA" id="ARBA00010944"/>
    </source>
</evidence>
<dbReference type="InterPro" id="IPR036291">
    <property type="entry name" value="NAD(P)-bd_dom_sf"/>
</dbReference>
<dbReference type="Gene3D" id="3.40.50.720">
    <property type="entry name" value="NAD(P)-binding Rossmann-like Domain"/>
    <property type="match status" value="1"/>
</dbReference>
<dbReference type="RefSeq" id="WP_090038593.1">
    <property type="nucleotide sequence ID" value="NZ_FOKI01000003.1"/>
</dbReference>
<dbReference type="Pfam" id="PF04321">
    <property type="entry name" value="RmlD_sub_bind"/>
    <property type="match status" value="1"/>
</dbReference>
<dbReference type="Proteomes" id="UP000198619">
    <property type="component" value="Unassembled WGS sequence"/>
</dbReference>
<dbReference type="EMBL" id="FOKI01000003">
    <property type="protein sequence ID" value="SFA80440.1"/>
    <property type="molecule type" value="Genomic_DNA"/>
</dbReference>
<dbReference type="PANTHER" id="PTHR10491:SF4">
    <property type="entry name" value="METHIONINE ADENOSYLTRANSFERASE 2 SUBUNIT BETA"/>
    <property type="match status" value="1"/>
</dbReference>
<dbReference type="STRING" id="84698.SAMN04488528_100367"/>